<dbReference type="PANTHER" id="PTHR44826">
    <property type="entry name" value="SPORE COAT PROTEIN SP85"/>
    <property type="match status" value="1"/>
</dbReference>
<evidence type="ECO:0000256" key="2">
    <source>
        <dbReference type="SAM" id="MobiDB-lite"/>
    </source>
</evidence>
<feature type="compositionally biased region" description="Low complexity" evidence="2">
    <location>
        <begin position="339"/>
        <end position="381"/>
    </location>
</feature>
<sequence length="705" mass="71001">MRTTTFTCLALSLLTAATLPAGPLTEARVTKIINDVSVVDDANARKAALQDLIKGQTGLKTGIKSRSELIFQDNTLTRIGPESYFSFKAGTRDMTLQEGTMLLQVPKGLGGAKIRTAAVTAAITGTTIMLEYRPNKNIKVLVLEGSLRLSANGSLGDSVLLEAGKMVIMPANAKRIPDPVSVDLKKVMKTSSLVNMGGNKKTASLPSAGLIEKEIASQEKQKDQKTLVDTNLVILGKGTNVVLASDDLLTSLNRNTDISTGLVASNTSTPNEPRTAASTPAASNAAPQPAATPIAQPASTPAAQAGSTPAAQPGSTPLVQPTPAVQPGSTPAATPGSQPSATPAVNPTATPAVNPTATPAVNPTATPGANPTATPDANPTATPGPNPTATPDANPTATPGTGASPTPASTPAPSATPSTDPSATPSPGASPSPQPSATPVAGDDDEDEGDEEFDDVADRDSDKDITLDTPIDLSTNGRHGKVNIKSRGTVIVKSTIKVSESAAPNASKRGGNISIRSQKKNGTAIAIKSSAQLLSLLDGAAPGPGGEIKFRSAGGAVNITGAKIQADRGKIDISNSGDNGIISVQNATLNANTVKLQALGNNGQLNIGGGTISANSAIDLYASGSNGQVNFNDNVTLSGTSVKTIAGHTVTIANDKTVTVSGSGPANVYTNNPNYTGSGGNGSRTGRFGGSGATTQPFNARPGGR</sequence>
<feature type="region of interest" description="Disordered" evidence="2">
    <location>
        <begin position="663"/>
        <end position="705"/>
    </location>
</feature>
<dbReference type="InterPro" id="IPR051860">
    <property type="entry name" value="Plasmodium_CSP_Invasion"/>
</dbReference>
<organism evidence="5">
    <name type="scientific">uncultured Chthoniobacterales bacterium</name>
    <dbReference type="NCBI Taxonomy" id="1836801"/>
    <lineage>
        <taxon>Bacteria</taxon>
        <taxon>Pseudomonadati</taxon>
        <taxon>Verrucomicrobiota</taxon>
        <taxon>Spartobacteria</taxon>
        <taxon>Chthoniobacterales</taxon>
        <taxon>environmental samples</taxon>
    </lineage>
</organism>
<evidence type="ECO:0000313" key="5">
    <source>
        <dbReference type="EMBL" id="CAA9270130.1"/>
    </source>
</evidence>
<feature type="compositionally biased region" description="Gly residues" evidence="2">
    <location>
        <begin position="677"/>
        <end position="692"/>
    </location>
</feature>
<evidence type="ECO:0000256" key="1">
    <source>
        <dbReference type="ARBA" id="ARBA00022737"/>
    </source>
</evidence>
<evidence type="ECO:0000259" key="4">
    <source>
        <dbReference type="Pfam" id="PF04773"/>
    </source>
</evidence>
<feature type="compositionally biased region" description="Low complexity" evidence="2">
    <location>
        <begin position="273"/>
        <end position="314"/>
    </location>
</feature>
<feature type="chain" id="PRO_5027023703" description="FecR protein domain-containing protein" evidence="3">
    <location>
        <begin position="22"/>
        <end position="705"/>
    </location>
</feature>
<reference evidence="5" key="1">
    <citation type="submission" date="2020-02" db="EMBL/GenBank/DDBJ databases">
        <authorList>
            <person name="Meier V. D."/>
        </authorList>
    </citation>
    <scope>NUCLEOTIDE SEQUENCE</scope>
    <source>
        <strain evidence="5">AVDCRST_MAG42</strain>
    </source>
</reference>
<name>A0A6J4J447_9BACT</name>
<dbReference type="EMBL" id="CADCTA010000119">
    <property type="protein sequence ID" value="CAA9270130.1"/>
    <property type="molecule type" value="Genomic_DNA"/>
</dbReference>
<gene>
    <name evidence="5" type="ORF">AVDCRST_MAG42-3230</name>
</gene>
<feature type="compositionally biased region" description="Low complexity" evidence="2">
    <location>
        <begin position="389"/>
        <end position="427"/>
    </location>
</feature>
<feature type="compositionally biased region" description="Polar residues" evidence="2">
    <location>
        <begin position="663"/>
        <end position="675"/>
    </location>
</feature>
<keyword evidence="1" id="KW-0677">Repeat</keyword>
<feature type="signal peptide" evidence="3">
    <location>
        <begin position="1"/>
        <end position="21"/>
    </location>
</feature>
<dbReference type="PANTHER" id="PTHR44826:SF3">
    <property type="entry name" value="SPORE COAT PROTEIN SP85"/>
    <property type="match status" value="1"/>
</dbReference>
<feature type="compositionally biased region" description="Polar residues" evidence="2">
    <location>
        <begin position="260"/>
        <end position="272"/>
    </location>
</feature>
<evidence type="ECO:0000256" key="3">
    <source>
        <dbReference type="SAM" id="SignalP"/>
    </source>
</evidence>
<feature type="compositionally biased region" description="Basic and acidic residues" evidence="2">
    <location>
        <begin position="456"/>
        <end position="466"/>
    </location>
</feature>
<accession>A0A6J4J447</accession>
<dbReference type="AlphaFoldDB" id="A0A6J4J447"/>
<feature type="region of interest" description="Disordered" evidence="2">
    <location>
        <begin position="260"/>
        <end position="481"/>
    </location>
</feature>
<feature type="compositionally biased region" description="Acidic residues" evidence="2">
    <location>
        <begin position="442"/>
        <end position="455"/>
    </location>
</feature>
<feature type="compositionally biased region" description="Polar residues" evidence="2">
    <location>
        <begin position="327"/>
        <end position="338"/>
    </location>
</feature>
<protein>
    <recommendedName>
        <fullName evidence="4">FecR protein domain-containing protein</fullName>
    </recommendedName>
</protein>
<feature type="domain" description="FecR protein" evidence="4">
    <location>
        <begin position="59"/>
        <end position="147"/>
    </location>
</feature>
<keyword evidence="3" id="KW-0732">Signal</keyword>
<proteinExistence type="predicted"/>
<dbReference type="InterPro" id="IPR006860">
    <property type="entry name" value="FecR"/>
</dbReference>
<dbReference type="Pfam" id="PF04773">
    <property type="entry name" value="FecR"/>
    <property type="match status" value="1"/>
</dbReference>